<dbReference type="AlphaFoldDB" id="A0A2I0HHC3"/>
<evidence type="ECO:0000313" key="2">
    <source>
        <dbReference type="EMBL" id="PKI31078.1"/>
    </source>
</evidence>
<organism evidence="2 3">
    <name type="scientific">Punica granatum</name>
    <name type="common">Pomegranate</name>
    <dbReference type="NCBI Taxonomy" id="22663"/>
    <lineage>
        <taxon>Eukaryota</taxon>
        <taxon>Viridiplantae</taxon>
        <taxon>Streptophyta</taxon>
        <taxon>Embryophyta</taxon>
        <taxon>Tracheophyta</taxon>
        <taxon>Spermatophyta</taxon>
        <taxon>Magnoliopsida</taxon>
        <taxon>eudicotyledons</taxon>
        <taxon>Gunneridae</taxon>
        <taxon>Pentapetalae</taxon>
        <taxon>rosids</taxon>
        <taxon>malvids</taxon>
        <taxon>Myrtales</taxon>
        <taxon>Lythraceae</taxon>
        <taxon>Punica</taxon>
    </lineage>
</organism>
<protein>
    <submittedName>
        <fullName evidence="2">Uncharacterized protein</fullName>
    </submittedName>
</protein>
<dbReference type="Proteomes" id="UP000233551">
    <property type="component" value="Unassembled WGS sequence"/>
</dbReference>
<feature type="region of interest" description="Disordered" evidence="1">
    <location>
        <begin position="1"/>
        <end position="54"/>
    </location>
</feature>
<reference evidence="2 3" key="1">
    <citation type="submission" date="2017-11" db="EMBL/GenBank/DDBJ databases">
        <title>De-novo sequencing of pomegranate (Punica granatum L.) genome.</title>
        <authorList>
            <person name="Akparov Z."/>
            <person name="Amiraslanov A."/>
            <person name="Hajiyeva S."/>
            <person name="Abbasov M."/>
            <person name="Kaur K."/>
            <person name="Hamwieh A."/>
            <person name="Solovyev V."/>
            <person name="Salamov A."/>
            <person name="Braich B."/>
            <person name="Kosarev P."/>
            <person name="Mahmoud A."/>
            <person name="Hajiyev E."/>
            <person name="Babayeva S."/>
            <person name="Izzatullayeva V."/>
            <person name="Mammadov A."/>
            <person name="Mammadov A."/>
            <person name="Sharifova S."/>
            <person name="Ojaghi J."/>
            <person name="Eynullazada K."/>
            <person name="Bayramov B."/>
            <person name="Abdulazimova A."/>
            <person name="Shahmuradov I."/>
        </authorList>
    </citation>
    <scope>NUCLEOTIDE SEQUENCE [LARGE SCALE GENOMIC DNA]</scope>
    <source>
        <strain evidence="3">cv. AG2017</strain>
        <tissue evidence="2">Leaf</tissue>
    </source>
</reference>
<sequence>MGNDLRRLNRQWEGERMTGESSVGAREAAEFHVGGGEVREGEVLVGDEGGLGGR</sequence>
<feature type="compositionally biased region" description="Basic and acidic residues" evidence="1">
    <location>
        <begin position="1"/>
        <end position="18"/>
    </location>
</feature>
<keyword evidence="3" id="KW-1185">Reference proteome</keyword>
<gene>
    <name evidence="2" type="ORF">CRG98_048531</name>
</gene>
<evidence type="ECO:0000313" key="3">
    <source>
        <dbReference type="Proteomes" id="UP000233551"/>
    </source>
</evidence>
<proteinExistence type="predicted"/>
<dbReference type="EMBL" id="PGOL01009196">
    <property type="protein sequence ID" value="PKI31078.1"/>
    <property type="molecule type" value="Genomic_DNA"/>
</dbReference>
<evidence type="ECO:0000256" key="1">
    <source>
        <dbReference type="SAM" id="MobiDB-lite"/>
    </source>
</evidence>
<comment type="caution">
    <text evidence="2">The sequence shown here is derived from an EMBL/GenBank/DDBJ whole genome shotgun (WGS) entry which is preliminary data.</text>
</comment>
<name>A0A2I0HHC3_PUNGR</name>
<accession>A0A2I0HHC3</accession>